<evidence type="ECO:0000313" key="3">
    <source>
        <dbReference type="Proteomes" id="UP000799640"/>
    </source>
</evidence>
<dbReference type="Proteomes" id="UP000799640">
    <property type="component" value="Unassembled WGS sequence"/>
</dbReference>
<evidence type="ECO:0000313" key="2">
    <source>
        <dbReference type="EMBL" id="KAF2398305.1"/>
    </source>
</evidence>
<protein>
    <submittedName>
        <fullName evidence="2">Uncharacterized protein</fullName>
    </submittedName>
</protein>
<proteinExistence type="predicted"/>
<sequence length="219" mass="22996">MASSSTANFKPLTFTPVNFSLTAGTPIPAPPDSPPDSPRPSTPVGGPLSSHPTTPNDVETKQPEVKPKPVVPQKRPSSVRKLLSLRSIRHRDGSNGPLSPASITDKASTDSLRPGSPYTTNTVFSGATSASSSRQSVLLNGSMSPGGSRKRSGWFGSGGSRRKSGFFPLGGKVDEHGMAVNPVEEETVKGPPPPTLPEFREFASFEATLSSGDIFKDIK</sequence>
<organism evidence="2 3">
    <name type="scientific">Trichodelitschia bisporula</name>
    <dbReference type="NCBI Taxonomy" id="703511"/>
    <lineage>
        <taxon>Eukaryota</taxon>
        <taxon>Fungi</taxon>
        <taxon>Dikarya</taxon>
        <taxon>Ascomycota</taxon>
        <taxon>Pezizomycotina</taxon>
        <taxon>Dothideomycetes</taxon>
        <taxon>Dothideomycetes incertae sedis</taxon>
        <taxon>Phaeotrichales</taxon>
        <taxon>Phaeotrichaceae</taxon>
        <taxon>Trichodelitschia</taxon>
    </lineage>
</organism>
<evidence type="ECO:0000256" key="1">
    <source>
        <dbReference type="SAM" id="MobiDB-lite"/>
    </source>
</evidence>
<reference evidence="2" key="1">
    <citation type="journal article" date="2020" name="Stud. Mycol.">
        <title>101 Dothideomycetes genomes: a test case for predicting lifestyles and emergence of pathogens.</title>
        <authorList>
            <person name="Haridas S."/>
            <person name="Albert R."/>
            <person name="Binder M."/>
            <person name="Bloem J."/>
            <person name="Labutti K."/>
            <person name="Salamov A."/>
            <person name="Andreopoulos B."/>
            <person name="Baker S."/>
            <person name="Barry K."/>
            <person name="Bills G."/>
            <person name="Bluhm B."/>
            <person name="Cannon C."/>
            <person name="Castanera R."/>
            <person name="Culley D."/>
            <person name="Daum C."/>
            <person name="Ezra D."/>
            <person name="Gonzalez J."/>
            <person name="Henrissat B."/>
            <person name="Kuo A."/>
            <person name="Liang C."/>
            <person name="Lipzen A."/>
            <person name="Lutzoni F."/>
            <person name="Magnuson J."/>
            <person name="Mondo S."/>
            <person name="Nolan M."/>
            <person name="Ohm R."/>
            <person name="Pangilinan J."/>
            <person name="Park H.-J."/>
            <person name="Ramirez L."/>
            <person name="Alfaro M."/>
            <person name="Sun H."/>
            <person name="Tritt A."/>
            <person name="Yoshinaga Y."/>
            <person name="Zwiers L.-H."/>
            <person name="Turgeon B."/>
            <person name="Goodwin S."/>
            <person name="Spatafora J."/>
            <person name="Crous P."/>
            <person name="Grigoriev I."/>
        </authorList>
    </citation>
    <scope>NUCLEOTIDE SEQUENCE</scope>
    <source>
        <strain evidence="2">CBS 262.69</strain>
    </source>
</reference>
<feature type="compositionally biased region" description="Low complexity" evidence="1">
    <location>
        <begin position="71"/>
        <end position="80"/>
    </location>
</feature>
<dbReference type="AlphaFoldDB" id="A0A6G1HRD5"/>
<feature type="compositionally biased region" description="Basic and acidic residues" evidence="1">
    <location>
        <begin position="58"/>
        <end position="67"/>
    </location>
</feature>
<keyword evidence="3" id="KW-1185">Reference proteome</keyword>
<dbReference type="EMBL" id="ML996700">
    <property type="protein sequence ID" value="KAF2398305.1"/>
    <property type="molecule type" value="Genomic_DNA"/>
</dbReference>
<feature type="region of interest" description="Disordered" evidence="1">
    <location>
        <begin position="1"/>
        <end position="173"/>
    </location>
</feature>
<feature type="compositionally biased region" description="Polar residues" evidence="1">
    <location>
        <begin position="101"/>
        <end position="124"/>
    </location>
</feature>
<name>A0A6G1HRD5_9PEZI</name>
<dbReference type="OrthoDB" id="5380416at2759"/>
<gene>
    <name evidence="2" type="ORF">EJ06DRAFT_98792</name>
</gene>
<accession>A0A6G1HRD5</accession>
<feature type="compositionally biased region" description="Pro residues" evidence="1">
    <location>
        <begin position="27"/>
        <end position="41"/>
    </location>
</feature>
<feature type="compositionally biased region" description="Low complexity" evidence="1">
    <location>
        <begin position="125"/>
        <end position="136"/>
    </location>
</feature>